<dbReference type="GO" id="GO:0000981">
    <property type="term" value="F:DNA-binding transcription factor activity, RNA polymerase II-specific"/>
    <property type="evidence" value="ECO:0007669"/>
    <property type="project" value="InterPro"/>
</dbReference>
<comment type="caution">
    <text evidence="6">The sequence shown here is derived from an EMBL/GenBank/DDBJ whole genome shotgun (WGS) entry which is preliminary data.</text>
</comment>
<organism evidence="6 7">
    <name type="scientific">Apophysomyces ossiformis</name>
    <dbReference type="NCBI Taxonomy" id="679940"/>
    <lineage>
        <taxon>Eukaryota</taxon>
        <taxon>Fungi</taxon>
        <taxon>Fungi incertae sedis</taxon>
        <taxon>Mucoromycota</taxon>
        <taxon>Mucoromycotina</taxon>
        <taxon>Mucoromycetes</taxon>
        <taxon>Mucorales</taxon>
        <taxon>Mucorineae</taxon>
        <taxon>Mucoraceae</taxon>
        <taxon>Apophysomyces</taxon>
    </lineage>
</organism>
<feature type="compositionally biased region" description="Acidic residues" evidence="5">
    <location>
        <begin position="132"/>
        <end position="142"/>
    </location>
</feature>
<dbReference type="PANTHER" id="PTHR46910">
    <property type="entry name" value="TRANSCRIPTION FACTOR PDR1"/>
    <property type="match status" value="1"/>
</dbReference>
<reference evidence="6" key="1">
    <citation type="submission" date="2020-01" db="EMBL/GenBank/DDBJ databases">
        <title>Genome Sequencing of Three Apophysomyces-Like Fungal Strains Confirms a Novel Fungal Genus in the Mucoromycota with divergent Burkholderia-like Endosymbiotic Bacteria.</title>
        <authorList>
            <person name="Stajich J.E."/>
            <person name="Macias A.M."/>
            <person name="Carter-House D."/>
            <person name="Lovett B."/>
            <person name="Kasson L.R."/>
            <person name="Berry K."/>
            <person name="Grigoriev I."/>
            <person name="Chang Y."/>
            <person name="Spatafora J."/>
            <person name="Kasson M.T."/>
        </authorList>
    </citation>
    <scope>NUCLEOTIDE SEQUENCE</scope>
    <source>
        <strain evidence="6">NRRL A-21654</strain>
    </source>
</reference>
<evidence type="ECO:0008006" key="8">
    <source>
        <dbReference type="Google" id="ProtNLM"/>
    </source>
</evidence>
<evidence type="ECO:0000256" key="1">
    <source>
        <dbReference type="ARBA" id="ARBA00004123"/>
    </source>
</evidence>
<name>A0A8H7BFW9_9FUNG</name>
<dbReference type="OrthoDB" id="2265990at2759"/>
<dbReference type="GO" id="GO:0005634">
    <property type="term" value="C:nucleus"/>
    <property type="evidence" value="ECO:0007669"/>
    <property type="project" value="UniProtKB-SubCell"/>
</dbReference>
<feature type="region of interest" description="Disordered" evidence="5">
    <location>
        <begin position="123"/>
        <end position="146"/>
    </location>
</feature>
<evidence type="ECO:0000256" key="5">
    <source>
        <dbReference type="SAM" id="MobiDB-lite"/>
    </source>
</evidence>
<keyword evidence="7" id="KW-1185">Reference proteome</keyword>
<dbReference type="GO" id="GO:0008270">
    <property type="term" value="F:zinc ion binding"/>
    <property type="evidence" value="ECO:0007669"/>
    <property type="project" value="InterPro"/>
</dbReference>
<gene>
    <name evidence="6" type="ORF">EC973_005672</name>
</gene>
<keyword evidence="3" id="KW-0238">DNA-binding</keyword>
<accession>A0A8H7BFW9</accession>
<evidence type="ECO:0000313" key="6">
    <source>
        <dbReference type="EMBL" id="KAF7720959.1"/>
    </source>
</evidence>
<dbReference type="AlphaFoldDB" id="A0A8H7BFW9"/>
<dbReference type="PANTHER" id="PTHR46910:SF3">
    <property type="entry name" value="HALOTOLERANCE PROTEIN 9-RELATED"/>
    <property type="match status" value="1"/>
</dbReference>
<dbReference type="Proteomes" id="UP000605846">
    <property type="component" value="Unassembled WGS sequence"/>
</dbReference>
<dbReference type="EMBL" id="JABAYA010000329">
    <property type="protein sequence ID" value="KAF7720959.1"/>
    <property type="molecule type" value="Genomic_DNA"/>
</dbReference>
<comment type="subcellular location">
    <subcellularLocation>
        <location evidence="1">Nucleus</location>
    </subcellularLocation>
</comment>
<protein>
    <recommendedName>
        <fullName evidence="8">Zn(2)-C6 fungal-type domain-containing protein</fullName>
    </recommendedName>
</protein>
<dbReference type="InterPro" id="IPR050987">
    <property type="entry name" value="AtrR-like"/>
</dbReference>
<evidence type="ECO:0000256" key="4">
    <source>
        <dbReference type="ARBA" id="ARBA00023242"/>
    </source>
</evidence>
<evidence type="ECO:0000313" key="7">
    <source>
        <dbReference type="Proteomes" id="UP000605846"/>
    </source>
</evidence>
<dbReference type="GO" id="GO:0003677">
    <property type="term" value="F:DNA binding"/>
    <property type="evidence" value="ECO:0007669"/>
    <property type="project" value="UniProtKB-KW"/>
</dbReference>
<proteinExistence type="predicted"/>
<evidence type="ECO:0000256" key="2">
    <source>
        <dbReference type="ARBA" id="ARBA00022723"/>
    </source>
</evidence>
<dbReference type="InterPro" id="IPR001138">
    <property type="entry name" value="Zn2Cys6_DnaBD"/>
</dbReference>
<keyword evidence="2" id="KW-0479">Metal-binding</keyword>
<keyword evidence="4" id="KW-0539">Nucleus</keyword>
<dbReference type="CDD" id="cd12148">
    <property type="entry name" value="fungal_TF_MHR"/>
    <property type="match status" value="1"/>
</dbReference>
<evidence type="ECO:0000256" key="3">
    <source>
        <dbReference type="ARBA" id="ARBA00023125"/>
    </source>
</evidence>
<dbReference type="CDD" id="cd00067">
    <property type="entry name" value="GAL4"/>
    <property type="match status" value="1"/>
</dbReference>
<sequence>MIVHLKESRTSYCSYVKVYDLTLDIFPFGHDNIAKATAIKDCRKHRRKCVKPSRDEPCVRCARLQYPCVSASDTESEETFEEDSLDGNNEMNAMWDQVQQMREIMSQLELQMQQTKLIGPNNLLPLSPASDVDTDTETETDSDSMSWSYMSAHPDYQWEISVVDGKFRLETPIQSVHEMLAYGRAAIRYLSPFRDLFQGTNLVFEVSQTQGQFMSLLLKMIAQSARAVAALPPPPRPKNLLESPRVVIDTLVDIYFSCQNQVLPFVDETSYMAHYAKVRDPTTCPITMAICVNVATSVCKHVPFNTAERRRIAEYFFEIAENLLYDIMDDPDRRLESIISIHLLCSFLRNTLRTAKSRKISSMALMICEDLSQNDNFASETEKVLHARHYFIAILIQRFLELVLERTDDERRTYILAEIAPVAVRPLPGDSPMAAKWLKIIHLTLDLMFTPCITTALRQICYMHLGQPGEFSLELLLQCEETSKKWWESLPEELRICEDPCASVETLTPKIMTCKDQTALVLFTIYQSALVGANGCLIQPKATPANADILPIFQERLFDASLRCSELVMIAIKRLEAMETVCHANNEFLFSVIETMNSLATSSNPNYVPRARDMLQRCIAELDRAHFMDGHRIPLSASPLKSSLGTAAAFKVYSEYPSPRYAMVYDILLNVVERTYITEI</sequence>